<protein>
    <recommendedName>
        <fullName evidence="8">ABC transmembrane type-1 domain-containing protein</fullName>
    </recommendedName>
</protein>
<dbReference type="SUPFAM" id="SSF161098">
    <property type="entry name" value="MetI-like"/>
    <property type="match status" value="1"/>
</dbReference>
<evidence type="ECO:0000256" key="7">
    <source>
        <dbReference type="RuleBase" id="RU363032"/>
    </source>
</evidence>
<feature type="domain" description="ABC transmembrane type-1" evidence="8">
    <location>
        <begin position="157"/>
        <end position="336"/>
    </location>
</feature>
<comment type="subcellular location">
    <subcellularLocation>
        <location evidence="1 7">Cell membrane</location>
        <topology evidence="1 7">Multi-pass membrane protein</topology>
    </subcellularLocation>
</comment>
<dbReference type="InterPro" id="IPR000515">
    <property type="entry name" value="MetI-like"/>
</dbReference>
<feature type="transmembrane region" description="Helical" evidence="7">
    <location>
        <begin position="165"/>
        <end position="184"/>
    </location>
</feature>
<feature type="transmembrane region" description="Helical" evidence="7">
    <location>
        <begin position="196"/>
        <end position="219"/>
    </location>
</feature>
<sequence>MVELEVARVSEVSTRASAFWVEGFASTLNLFKLQRKNSKRSLSNKRFDKLFTHELISRKALGLLGYIIGRAIRSFLLVLGVAALTFLLTHVVAPNPAYIWAGPHTSKSVVQAVIVEYRLNQPYYVQLYYYIISTLSFNFGVSPYFKQPVSSLIAVYFPRTLELVVFAMMLTAFLGVYSGAFAAAHKDRAGDYTVRFFYLVSWSMPPFLVALLLQLFLAYELKLLPPTQLANPALSPPREITGFLLIDSLLEHDYAFFYSALRHLVLPTLSLALISFGIITRITRSSMLQSMSAEFYRTAIMKGVGRRRAIYVHALKNSLIPVITLLALFVSSCSFT</sequence>
<evidence type="ECO:0000256" key="5">
    <source>
        <dbReference type="ARBA" id="ARBA00022989"/>
    </source>
</evidence>
<dbReference type="PROSITE" id="PS50928">
    <property type="entry name" value="ABC_TM1"/>
    <property type="match status" value="1"/>
</dbReference>
<dbReference type="GO" id="GO:0055085">
    <property type="term" value="P:transmembrane transport"/>
    <property type="evidence" value="ECO:0007669"/>
    <property type="project" value="InterPro"/>
</dbReference>
<feature type="transmembrane region" description="Helical" evidence="7">
    <location>
        <begin position="310"/>
        <end position="330"/>
    </location>
</feature>
<evidence type="ECO:0000256" key="2">
    <source>
        <dbReference type="ARBA" id="ARBA00022448"/>
    </source>
</evidence>
<keyword evidence="5 7" id="KW-1133">Transmembrane helix</keyword>
<gene>
    <name evidence="9" type="ORF">B9Q02_09345</name>
</gene>
<keyword evidence="2 7" id="KW-0813">Transport</keyword>
<dbReference type="Gene3D" id="1.10.3720.10">
    <property type="entry name" value="MetI-like"/>
    <property type="match status" value="1"/>
</dbReference>
<evidence type="ECO:0000313" key="10">
    <source>
        <dbReference type="Proteomes" id="UP000240569"/>
    </source>
</evidence>
<name>A0A2R6AE40_9ARCH</name>
<comment type="caution">
    <text evidence="9">The sequence shown here is derived from an EMBL/GenBank/DDBJ whole genome shotgun (WGS) entry which is preliminary data.</text>
</comment>
<accession>A0A2R6AE40</accession>
<dbReference type="EMBL" id="NEXD01000075">
    <property type="protein sequence ID" value="PSN84642.1"/>
    <property type="molecule type" value="Genomic_DNA"/>
</dbReference>
<dbReference type="AlphaFoldDB" id="A0A2R6AE40"/>
<reference evidence="9 10" key="1">
    <citation type="submission" date="2017-04" db="EMBL/GenBank/DDBJ databases">
        <title>Novel microbial lineages endemic to geothermal iron-oxide mats fill important gaps in the evolutionary history of Archaea.</title>
        <authorList>
            <person name="Jay Z.J."/>
            <person name="Beam J.P."/>
            <person name="Dlakic M."/>
            <person name="Rusch D.B."/>
            <person name="Kozubal M.A."/>
            <person name="Inskeep W.P."/>
        </authorList>
    </citation>
    <scope>NUCLEOTIDE SEQUENCE [LARGE SCALE GENOMIC DNA]</scope>
    <source>
        <strain evidence="9">BE_D</strain>
    </source>
</reference>
<evidence type="ECO:0000313" key="9">
    <source>
        <dbReference type="EMBL" id="PSN84642.1"/>
    </source>
</evidence>
<organism evidence="9 10">
    <name type="scientific">Candidatus Marsarchaeota G1 archaeon BE_D</name>
    <dbReference type="NCBI Taxonomy" id="1978156"/>
    <lineage>
        <taxon>Archaea</taxon>
        <taxon>Candidatus Marsarchaeota</taxon>
        <taxon>Candidatus Marsarchaeota group 1</taxon>
    </lineage>
</organism>
<keyword evidence="4 7" id="KW-0812">Transmembrane</keyword>
<comment type="similarity">
    <text evidence="7">Belongs to the binding-protein-dependent transport system permease family.</text>
</comment>
<evidence type="ECO:0000259" key="8">
    <source>
        <dbReference type="PROSITE" id="PS50928"/>
    </source>
</evidence>
<evidence type="ECO:0000256" key="3">
    <source>
        <dbReference type="ARBA" id="ARBA00022475"/>
    </source>
</evidence>
<dbReference type="GO" id="GO:0005886">
    <property type="term" value="C:plasma membrane"/>
    <property type="evidence" value="ECO:0007669"/>
    <property type="project" value="UniProtKB-SubCell"/>
</dbReference>
<dbReference type="Proteomes" id="UP000240569">
    <property type="component" value="Unassembled WGS sequence"/>
</dbReference>
<evidence type="ECO:0000256" key="6">
    <source>
        <dbReference type="ARBA" id="ARBA00023136"/>
    </source>
</evidence>
<keyword evidence="6 7" id="KW-0472">Membrane</keyword>
<feature type="transmembrane region" description="Helical" evidence="7">
    <location>
        <begin position="264"/>
        <end position="282"/>
    </location>
</feature>
<proteinExistence type="inferred from homology"/>
<evidence type="ECO:0000256" key="1">
    <source>
        <dbReference type="ARBA" id="ARBA00004651"/>
    </source>
</evidence>
<dbReference type="PANTHER" id="PTHR43163:SF6">
    <property type="entry name" value="DIPEPTIDE TRANSPORT SYSTEM PERMEASE PROTEIN DPPB-RELATED"/>
    <property type="match status" value="1"/>
</dbReference>
<keyword evidence="3" id="KW-1003">Cell membrane</keyword>
<feature type="transmembrane region" description="Helical" evidence="7">
    <location>
        <begin position="71"/>
        <end position="91"/>
    </location>
</feature>
<dbReference type="PANTHER" id="PTHR43163">
    <property type="entry name" value="DIPEPTIDE TRANSPORT SYSTEM PERMEASE PROTEIN DPPB-RELATED"/>
    <property type="match status" value="1"/>
</dbReference>
<dbReference type="Pfam" id="PF00528">
    <property type="entry name" value="BPD_transp_1"/>
    <property type="match status" value="1"/>
</dbReference>
<dbReference type="CDD" id="cd06261">
    <property type="entry name" value="TM_PBP2"/>
    <property type="match status" value="1"/>
</dbReference>
<evidence type="ECO:0000256" key="4">
    <source>
        <dbReference type="ARBA" id="ARBA00022692"/>
    </source>
</evidence>
<dbReference type="InterPro" id="IPR035906">
    <property type="entry name" value="MetI-like_sf"/>
</dbReference>